<comment type="caution">
    <text evidence="2">The sequence shown here is derived from an EMBL/GenBank/DDBJ whole genome shotgun (WGS) entry which is preliminary data.</text>
</comment>
<dbReference type="AlphaFoldDB" id="A0A0N0FYR7"/>
<sequence>MLQPMLPLSVVPVTSQLDPAKRMPDIPPVAPVQQSSNETSIDLHNEDTERSALLLREEQQRQQQQQQQQQQHQGRPYEEAEEYQGLVVPGDSLNADNTVPVVPLIDDEPRQGIWVDIQI</sequence>
<proteinExistence type="predicted"/>
<protein>
    <recommendedName>
        <fullName evidence="4">Aspartate-semialdehyde dehydrogenase</fullName>
    </recommendedName>
</protein>
<dbReference type="RefSeq" id="WP_054070473.1">
    <property type="nucleotide sequence ID" value="NZ_JAEVFP010000009.1"/>
</dbReference>
<evidence type="ECO:0000313" key="3">
    <source>
        <dbReference type="Proteomes" id="UP000271631"/>
    </source>
</evidence>
<evidence type="ECO:0008006" key="4">
    <source>
        <dbReference type="Google" id="ProtNLM"/>
    </source>
</evidence>
<reference evidence="2 3" key="1">
    <citation type="submission" date="2018-08" db="EMBL/GenBank/DDBJ databases">
        <title>Recombination of ecologically and evolutionarily significant loci maintains genetic cohesion in the Pseudomonas syringae species complex.</title>
        <authorList>
            <person name="Dillon M."/>
            <person name="Thakur S."/>
            <person name="Almeida R.N.D."/>
            <person name="Weir B.S."/>
            <person name="Guttman D.S."/>
        </authorList>
    </citation>
    <scope>NUCLEOTIDE SEQUENCE [LARGE SCALE GENOMIC DNA]</scope>
    <source>
        <strain evidence="2 3">ICMP 11281</strain>
    </source>
</reference>
<feature type="compositionally biased region" description="Low complexity" evidence="1">
    <location>
        <begin position="61"/>
        <end position="73"/>
    </location>
</feature>
<evidence type="ECO:0000256" key="1">
    <source>
        <dbReference type="SAM" id="MobiDB-lite"/>
    </source>
</evidence>
<name>A0A0N0FYR7_PSEYM</name>
<feature type="region of interest" description="Disordered" evidence="1">
    <location>
        <begin position="15"/>
        <end position="96"/>
    </location>
</feature>
<dbReference type="Proteomes" id="UP000271631">
    <property type="component" value="Unassembled WGS sequence"/>
</dbReference>
<gene>
    <name evidence="2" type="ORF">ALP13_00808</name>
</gene>
<feature type="compositionally biased region" description="Basic and acidic residues" evidence="1">
    <location>
        <begin position="41"/>
        <end position="60"/>
    </location>
</feature>
<accession>A0A0N0FYR7</accession>
<organism evidence="2 3">
    <name type="scientific">Pseudomonas syringae pv. maculicola</name>
    <dbReference type="NCBI Taxonomy" id="59511"/>
    <lineage>
        <taxon>Bacteria</taxon>
        <taxon>Pseudomonadati</taxon>
        <taxon>Pseudomonadota</taxon>
        <taxon>Gammaproteobacteria</taxon>
        <taxon>Pseudomonadales</taxon>
        <taxon>Pseudomonadaceae</taxon>
        <taxon>Pseudomonas</taxon>
    </lineage>
</organism>
<evidence type="ECO:0000313" key="2">
    <source>
        <dbReference type="EMBL" id="RMV34018.1"/>
    </source>
</evidence>
<dbReference type="EMBL" id="RBUQ01000231">
    <property type="protein sequence ID" value="RMV34018.1"/>
    <property type="molecule type" value="Genomic_DNA"/>
</dbReference>